<evidence type="ECO:0000256" key="4">
    <source>
        <dbReference type="ARBA" id="ARBA00022692"/>
    </source>
</evidence>
<dbReference type="RefSeq" id="WP_208608341.1">
    <property type="nucleotide sequence ID" value="NZ_FNUJ01000006.1"/>
</dbReference>
<dbReference type="InterPro" id="IPR036259">
    <property type="entry name" value="MFS_trans_sf"/>
</dbReference>
<protein>
    <submittedName>
        <fullName evidence="9">Predicted arabinose efflux permease, MFS family</fullName>
    </submittedName>
</protein>
<dbReference type="InterPro" id="IPR020846">
    <property type="entry name" value="MFS_dom"/>
</dbReference>
<evidence type="ECO:0000313" key="9">
    <source>
        <dbReference type="EMBL" id="SEF33029.1"/>
    </source>
</evidence>
<evidence type="ECO:0000256" key="1">
    <source>
        <dbReference type="ARBA" id="ARBA00004651"/>
    </source>
</evidence>
<comment type="subcellular location">
    <subcellularLocation>
        <location evidence="1">Cell membrane</location>
        <topology evidence="1">Multi-pass membrane protein</topology>
    </subcellularLocation>
</comment>
<keyword evidence="10" id="KW-1185">Reference proteome</keyword>
<feature type="transmembrane region" description="Helical" evidence="7">
    <location>
        <begin position="292"/>
        <end position="309"/>
    </location>
</feature>
<keyword evidence="4 7" id="KW-0812">Transmembrane</keyword>
<keyword evidence="6 7" id="KW-0472">Membrane</keyword>
<reference evidence="10" key="1">
    <citation type="submission" date="2016-10" db="EMBL/GenBank/DDBJ databases">
        <authorList>
            <person name="Varghese N."/>
            <person name="Submissions S."/>
        </authorList>
    </citation>
    <scope>NUCLEOTIDE SEQUENCE [LARGE SCALE GENOMIC DNA]</scope>
    <source>
        <strain evidence="10">DSM 44654</strain>
    </source>
</reference>
<evidence type="ECO:0000256" key="5">
    <source>
        <dbReference type="ARBA" id="ARBA00022989"/>
    </source>
</evidence>
<keyword evidence="5 7" id="KW-1133">Transmembrane helix</keyword>
<feature type="transmembrane region" description="Helical" evidence="7">
    <location>
        <begin position="168"/>
        <end position="194"/>
    </location>
</feature>
<evidence type="ECO:0000259" key="8">
    <source>
        <dbReference type="PROSITE" id="PS50850"/>
    </source>
</evidence>
<evidence type="ECO:0000256" key="3">
    <source>
        <dbReference type="ARBA" id="ARBA00022475"/>
    </source>
</evidence>
<keyword evidence="2" id="KW-0813">Transport</keyword>
<dbReference type="InterPro" id="IPR010290">
    <property type="entry name" value="TM_effector"/>
</dbReference>
<feature type="transmembrane region" description="Helical" evidence="7">
    <location>
        <begin position="383"/>
        <end position="403"/>
    </location>
</feature>
<gene>
    <name evidence="9" type="ORF">SAMN05421837_106568</name>
</gene>
<dbReference type="PANTHER" id="PTHR23513">
    <property type="entry name" value="INTEGRAL MEMBRANE EFFLUX PROTEIN-RELATED"/>
    <property type="match status" value="1"/>
</dbReference>
<feature type="domain" description="Major facilitator superfamily (MFS) profile" evidence="8">
    <location>
        <begin position="222"/>
        <end position="420"/>
    </location>
</feature>
<dbReference type="PROSITE" id="PS50850">
    <property type="entry name" value="MFS"/>
    <property type="match status" value="1"/>
</dbReference>
<evidence type="ECO:0000256" key="7">
    <source>
        <dbReference type="SAM" id="Phobius"/>
    </source>
</evidence>
<dbReference type="GO" id="GO:0022857">
    <property type="term" value="F:transmembrane transporter activity"/>
    <property type="evidence" value="ECO:0007669"/>
    <property type="project" value="InterPro"/>
</dbReference>
<dbReference type="CDD" id="cd06173">
    <property type="entry name" value="MFS_MefA_like"/>
    <property type="match status" value="1"/>
</dbReference>
<evidence type="ECO:0000313" key="10">
    <source>
        <dbReference type="Proteomes" id="UP000198878"/>
    </source>
</evidence>
<dbReference type="Gene3D" id="1.20.1250.20">
    <property type="entry name" value="MFS general substrate transporter like domains"/>
    <property type="match status" value="1"/>
</dbReference>
<dbReference type="AlphaFoldDB" id="A0A1H5R3X3"/>
<dbReference type="STRING" id="218821.SAMN05421837_106568"/>
<feature type="transmembrane region" description="Helical" evidence="7">
    <location>
        <begin position="227"/>
        <end position="249"/>
    </location>
</feature>
<organism evidence="9 10">
    <name type="scientific">Amycolatopsis pretoriensis</name>
    <dbReference type="NCBI Taxonomy" id="218821"/>
    <lineage>
        <taxon>Bacteria</taxon>
        <taxon>Bacillati</taxon>
        <taxon>Actinomycetota</taxon>
        <taxon>Actinomycetes</taxon>
        <taxon>Pseudonocardiales</taxon>
        <taxon>Pseudonocardiaceae</taxon>
        <taxon>Amycolatopsis</taxon>
    </lineage>
</organism>
<feature type="transmembrane region" description="Helical" evidence="7">
    <location>
        <begin position="315"/>
        <end position="337"/>
    </location>
</feature>
<dbReference type="PANTHER" id="PTHR23513:SF6">
    <property type="entry name" value="MAJOR FACILITATOR SUPERFAMILY ASSOCIATED DOMAIN-CONTAINING PROTEIN"/>
    <property type="match status" value="1"/>
</dbReference>
<evidence type="ECO:0000256" key="6">
    <source>
        <dbReference type="ARBA" id="ARBA00023136"/>
    </source>
</evidence>
<feature type="transmembrane region" description="Helical" evidence="7">
    <location>
        <begin position="109"/>
        <end position="130"/>
    </location>
</feature>
<dbReference type="GO" id="GO:0005886">
    <property type="term" value="C:plasma membrane"/>
    <property type="evidence" value="ECO:0007669"/>
    <property type="project" value="UniProtKB-SubCell"/>
</dbReference>
<accession>A0A1H5R3X3</accession>
<dbReference type="Proteomes" id="UP000198878">
    <property type="component" value="Unassembled WGS sequence"/>
</dbReference>
<proteinExistence type="predicted"/>
<feature type="transmembrane region" description="Helical" evidence="7">
    <location>
        <begin position="79"/>
        <end position="102"/>
    </location>
</feature>
<sequence length="420" mass="42308">MAGRRGGLWRHRDFRLLWAGETTSKLGSNVTTVALPLVAVLVTHAGPFTVGLIAAASWVPWLLIGLPAGAWIDRLPRRPVMLGCDVLSAAALISVPVAAWLGVLTVAQLVVVAVLTGAGSVLFSTAYRVYLPVLVAPADLPEGNAKLQGSEACAQLAGRSLAGVLAQWAGAVAGLVVDAVTFLVSAGCLAAISAREPPRPAVSRPSSLRREIADGLRWVAHDRYLRSLAVFSAVANVALTGYQAIQVVFFVREVGVPPGAVGVLVAAPGAGGVLGAALAVQLARRWGSARSLLACLLTLTPLGFLIPLTTPGPGLGFAAAGGVAVGAAVVAANVLAAGFRQTYPPPGVRGRVVATSSLLANGSSAAGALLAGAVGSLAGPRAAVWVVMGVLVAATAVVAAGPIRTGRDLPASATRPTRRA</sequence>
<keyword evidence="3" id="KW-1003">Cell membrane</keyword>
<dbReference type="Pfam" id="PF05977">
    <property type="entry name" value="MFS_3"/>
    <property type="match status" value="1"/>
</dbReference>
<name>A0A1H5R3X3_9PSEU</name>
<evidence type="ECO:0000256" key="2">
    <source>
        <dbReference type="ARBA" id="ARBA00022448"/>
    </source>
</evidence>
<dbReference type="SUPFAM" id="SSF103473">
    <property type="entry name" value="MFS general substrate transporter"/>
    <property type="match status" value="1"/>
</dbReference>
<feature type="transmembrane region" description="Helical" evidence="7">
    <location>
        <begin position="358"/>
        <end position="377"/>
    </location>
</feature>
<dbReference type="EMBL" id="FNUJ01000006">
    <property type="protein sequence ID" value="SEF33029.1"/>
    <property type="molecule type" value="Genomic_DNA"/>
</dbReference>
<feature type="transmembrane region" description="Helical" evidence="7">
    <location>
        <begin position="261"/>
        <end position="280"/>
    </location>
</feature>